<dbReference type="NCBIfam" id="TIGR02595">
    <property type="entry name" value="PEP_CTERM"/>
    <property type="match status" value="1"/>
</dbReference>
<gene>
    <name evidence="3" type="ORF">SAMN02982985_03594</name>
</gene>
<evidence type="ECO:0000256" key="1">
    <source>
        <dbReference type="SAM" id="SignalP"/>
    </source>
</evidence>
<dbReference type="Pfam" id="PF07589">
    <property type="entry name" value="PEP-CTERM"/>
    <property type="match status" value="1"/>
</dbReference>
<dbReference type="EMBL" id="FOTW01000017">
    <property type="protein sequence ID" value="SFM31058.1"/>
    <property type="molecule type" value="Genomic_DNA"/>
</dbReference>
<sequence>MKLVALLSSLLLAAGAQAAPTLVGDTVDAGMYRTVDTGRGIGRIGGFGLEAPFVVQAGTADLQQYSVAYSLNVEGDKFLIDFLHPSQWGVGIVFRLSGLDFSPAGGHLSSLTVDSNLSGYTLNVGKDYVEIGLAGVKGTADSYFTGSFDVSAVPEPSSWAMLALGLGALGAAARRQKRKAGAV</sequence>
<keyword evidence="4" id="KW-1185">Reference proteome</keyword>
<feature type="domain" description="Ice-binding protein C-terminal" evidence="2">
    <location>
        <begin position="152"/>
        <end position="175"/>
    </location>
</feature>
<evidence type="ECO:0000313" key="4">
    <source>
        <dbReference type="Proteomes" id="UP000199470"/>
    </source>
</evidence>
<evidence type="ECO:0000259" key="2">
    <source>
        <dbReference type="Pfam" id="PF07589"/>
    </source>
</evidence>
<keyword evidence="1" id="KW-0732">Signal</keyword>
<name>A0A1I4PTG6_9BURK</name>
<proteinExistence type="predicted"/>
<feature type="signal peptide" evidence="1">
    <location>
        <begin position="1"/>
        <end position="18"/>
    </location>
</feature>
<protein>
    <submittedName>
        <fullName evidence="3">VPLPA-CTERM protein sorting domain-containing protein</fullName>
    </submittedName>
</protein>
<dbReference type="Proteomes" id="UP000199470">
    <property type="component" value="Unassembled WGS sequence"/>
</dbReference>
<accession>A0A1I4PTG6</accession>
<evidence type="ECO:0000313" key="3">
    <source>
        <dbReference type="EMBL" id="SFM31058.1"/>
    </source>
</evidence>
<dbReference type="RefSeq" id="WP_093389073.1">
    <property type="nucleotide sequence ID" value="NZ_FOTW01000017.1"/>
</dbReference>
<dbReference type="NCBIfam" id="NF035944">
    <property type="entry name" value="PEPxxWA-CTERM"/>
    <property type="match status" value="1"/>
</dbReference>
<organism evidence="3 4">
    <name type="scientific">Rugamonas rubra</name>
    <dbReference type="NCBI Taxonomy" id="758825"/>
    <lineage>
        <taxon>Bacteria</taxon>
        <taxon>Pseudomonadati</taxon>
        <taxon>Pseudomonadota</taxon>
        <taxon>Betaproteobacteria</taxon>
        <taxon>Burkholderiales</taxon>
        <taxon>Oxalobacteraceae</taxon>
        <taxon>Telluria group</taxon>
        <taxon>Rugamonas</taxon>
    </lineage>
</organism>
<feature type="chain" id="PRO_5011527215" evidence="1">
    <location>
        <begin position="19"/>
        <end position="183"/>
    </location>
</feature>
<dbReference type="AlphaFoldDB" id="A0A1I4PTG6"/>
<dbReference type="InterPro" id="IPR013424">
    <property type="entry name" value="Ice-binding_C"/>
</dbReference>
<dbReference type="OrthoDB" id="571052at2"/>
<reference evidence="3 4" key="1">
    <citation type="submission" date="2016-10" db="EMBL/GenBank/DDBJ databases">
        <authorList>
            <person name="de Groot N.N."/>
        </authorList>
    </citation>
    <scope>NUCLEOTIDE SEQUENCE [LARGE SCALE GENOMIC DNA]</scope>
    <source>
        <strain evidence="3 4">ATCC 43154</strain>
    </source>
</reference>